<dbReference type="HOGENOM" id="CLU_049894_8_4_1"/>
<dbReference type="InterPro" id="IPR001304">
    <property type="entry name" value="C-type_lectin-like"/>
</dbReference>
<dbReference type="AlphaFoldDB" id="H9GKF3"/>
<dbReference type="Pfam" id="PF00059">
    <property type="entry name" value="Lectin_C"/>
    <property type="match status" value="1"/>
</dbReference>
<reference evidence="8" key="3">
    <citation type="submission" date="2025-09" db="UniProtKB">
        <authorList>
            <consortium name="Ensembl"/>
        </authorList>
    </citation>
    <scope>IDENTIFICATION</scope>
</reference>
<feature type="domain" description="C-type lectin" evidence="7">
    <location>
        <begin position="95"/>
        <end position="197"/>
    </location>
</feature>
<keyword evidence="6" id="KW-1133">Transmembrane helix</keyword>
<dbReference type="SUPFAM" id="SSF56436">
    <property type="entry name" value="C-type lectin-like"/>
    <property type="match status" value="1"/>
</dbReference>
<dbReference type="InterPro" id="IPR033992">
    <property type="entry name" value="NKR-like_CTLD"/>
</dbReference>
<dbReference type="CDD" id="cd03593">
    <property type="entry name" value="CLECT_NK_receptors_like"/>
    <property type="match status" value="1"/>
</dbReference>
<comment type="subcellular location">
    <subcellularLocation>
        <location evidence="1">Cell membrane</location>
        <topology evidence="1">Single-pass type II membrane protein</topology>
    </subcellularLocation>
    <subcellularLocation>
        <location evidence="2">Secreted</location>
    </subcellularLocation>
</comment>
<reference evidence="8" key="1">
    <citation type="submission" date="2009-12" db="EMBL/GenBank/DDBJ databases">
        <title>The Genome Sequence of Anolis carolinensis (Green Anole Lizard).</title>
        <authorList>
            <consortium name="The Genome Sequencing Platform"/>
            <person name="Di Palma F."/>
            <person name="Alfoldi J."/>
            <person name="Heiman D."/>
            <person name="Young S."/>
            <person name="Grabherr M."/>
            <person name="Johnson J."/>
            <person name="Lander E.S."/>
            <person name="Lindblad-Toh K."/>
        </authorList>
    </citation>
    <scope>NUCLEOTIDE SEQUENCE [LARGE SCALE GENOMIC DNA]</scope>
    <source>
        <strain evidence="8">JBL SC #1</strain>
    </source>
</reference>
<dbReference type="InterPro" id="IPR016187">
    <property type="entry name" value="CTDL_fold"/>
</dbReference>
<dbReference type="RefSeq" id="XP_003227058.1">
    <property type="nucleotide sequence ID" value="XM_003227010.4"/>
</dbReference>
<dbReference type="GeneID" id="100561915"/>
<evidence type="ECO:0000256" key="4">
    <source>
        <dbReference type="ARBA" id="ARBA00022734"/>
    </source>
</evidence>
<keyword evidence="4" id="KW-0430">Lectin</keyword>
<dbReference type="GO" id="GO:0005886">
    <property type="term" value="C:plasma membrane"/>
    <property type="evidence" value="ECO:0007669"/>
    <property type="project" value="UniProtKB-SubCell"/>
</dbReference>
<gene>
    <name evidence="8" type="primary">LOC100561915</name>
</gene>
<dbReference type="PROSITE" id="PS50041">
    <property type="entry name" value="C_TYPE_LECTIN_2"/>
    <property type="match status" value="1"/>
</dbReference>
<dbReference type="GeneTree" id="ENSGT00940000162705"/>
<dbReference type="InterPro" id="IPR016186">
    <property type="entry name" value="C-type_lectin-like/link_sf"/>
</dbReference>
<dbReference type="KEGG" id="acs:100561915"/>
<keyword evidence="6" id="KW-0812">Transmembrane</keyword>
<dbReference type="RefSeq" id="XP_008118308.1">
    <property type="nucleotide sequence ID" value="XM_008120101.3"/>
</dbReference>
<dbReference type="PANTHER" id="PTHR45710:SF35">
    <property type="entry name" value="C-TYPE LECTIN DOMAIN FAMILY 2 MEMBER D"/>
    <property type="match status" value="1"/>
</dbReference>
<evidence type="ECO:0000313" key="9">
    <source>
        <dbReference type="Proteomes" id="UP000001646"/>
    </source>
</evidence>
<evidence type="ECO:0000256" key="1">
    <source>
        <dbReference type="ARBA" id="ARBA00004401"/>
    </source>
</evidence>
<sequence length="211" mass="23340">MTEEIREREGRNSGSEWLNPESDDTTHPQVAGAREVTNAALIPKCITDKKYALAAAVVVTALIITIISLAVRKQQPCPVCPPPVDAACPDGWVGYQGKCYYRSDSEKNWSSSANHCSTFGAFLAVFETQQVLAFLVNFTRPLHYWIGLSKTGDTWRWPNGSEFKKQSLVRGDGECAYINDIGLSSTRCTANNLFLCSQDDACIRKKKHSTT</sequence>
<keyword evidence="3" id="KW-0964">Secreted</keyword>
<accession>H9GKF3</accession>
<evidence type="ECO:0000256" key="3">
    <source>
        <dbReference type="ARBA" id="ARBA00022525"/>
    </source>
</evidence>
<dbReference type="Gene3D" id="3.10.100.10">
    <property type="entry name" value="Mannose-Binding Protein A, subunit A"/>
    <property type="match status" value="1"/>
</dbReference>
<dbReference type="eggNOG" id="KOG4297">
    <property type="taxonomic scope" value="Eukaryota"/>
</dbReference>
<dbReference type="Bgee" id="ENSACAG00000013935">
    <property type="expression patterns" value="Expressed in kidney and 11 other cell types or tissues"/>
</dbReference>
<dbReference type="OrthoDB" id="9906043at2759"/>
<evidence type="ECO:0000313" key="8">
    <source>
        <dbReference type="Ensembl" id="ENSACAP00000013659.3"/>
    </source>
</evidence>
<dbReference type="SMART" id="SM00034">
    <property type="entry name" value="CLECT"/>
    <property type="match status" value="1"/>
</dbReference>
<keyword evidence="6" id="KW-0472">Membrane</keyword>
<keyword evidence="9" id="KW-1185">Reference proteome</keyword>
<evidence type="ECO:0000256" key="2">
    <source>
        <dbReference type="ARBA" id="ARBA00004613"/>
    </source>
</evidence>
<dbReference type="InParanoid" id="H9GKF3"/>
<dbReference type="STRING" id="28377.ENSACAP00000013659"/>
<dbReference type="Ensembl" id="ENSACAT00000013940.4">
    <property type="protein sequence ID" value="ENSACAP00000013659.3"/>
    <property type="gene ID" value="ENSACAG00000013935.4"/>
</dbReference>
<dbReference type="InterPro" id="IPR050828">
    <property type="entry name" value="C-type_lectin/matrix_domain"/>
</dbReference>
<dbReference type="GO" id="GO:0005576">
    <property type="term" value="C:extracellular region"/>
    <property type="evidence" value="ECO:0007669"/>
    <property type="project" value="UniProtKB-SubCell"/>
</dbReference>
<evidence type="ECO:0000259" key="7">
    <source>
        <dbReference type="PROSITE" id="PS50041"/>
    </source>
</evidence>
<organism evidence="8 9">
    <name type="scientific">Anolis carolinensis</name>
    <name type="common">Green anole</name>
    <name type="synonym">American chameleon</name>
    <dbReference type="NCBI Taxonomy" id="28377"/>
    <lineage>
        <taxon>Eukaryota</taxon>
        <taxon>Metazoa</taxon>
        <taxon>Chordata</taxon>
        <taxon>Craniata</taxon>
        <taxon>Vertebrata</taxon>
        <taxon>Euteleostomi</taxon>
        <taxon>Lepidosauria</taxon>
        <taxon>Squamata</taxon>
        <taxon>Bifurcata</taxon>
        <taxon>Unidentata</taxon>
        <taxon>Episquamata</taxon>
        <taxon>Toxicofera</taxon>
        <taxon>Iguania</taxon>
        <taxon>Dactyloidae</taxon>
        <taxon>Anolis</taxon>
    </lineage>
</organism>
<feature type="compositionally biased region" description="Basic and acidic residues" evidence="5">
    <location>
        <begin position="1"/>
        <end position="11"/>
    </location>
</feature>
<feature type="region of interest" description="Disordered" evidence="5">
    <location>
        <begin position="1"/>
        <end position="28"/>
    </location>
</feature>
<evidence type="ECO:0000256" key="6">
    <source>
        <dbReference type="SAM" id="Phobius"/>
    </source>
</evidence>
<dbReference type="GO" id="GO:0030246">
    <property type="term" value="F:carbohydrate binding"/>
    <property type="evidence" value="ECO:0007669"/>
    <property type="project" value="UniProtKB-KW"/>
</dbReference>
<name>H9GKF3_ANOCA</name>
<dbReference type="Proteomes" id="UP000001646">
    <property type="component" value="Unplaced"/>
</dbReference>
<reference evidence="8" key="2">
    <citation type="submission" date="2025-08" db="UniProtKB">
        <authorList>
            <consortium name="Ensembl"/>
        </authorList>
    </citation>
    <scope>IDENTIFICATION</scope>
</reference>
<evidence type="ECO:0000256" key="5">
    <source>
        <dbReference type="SAM" id="MobiDB-lite"/>
    </source>
</evidence>
<proteinExistence type="predicted"/>
<dbReference type="PANTHER" id="PTHR45710">
    <property type="entry name" value="C-TYPE LECTIN DOMAIN-CONTAINING PROTEIN 180"/>
    <property type="match status" value="1"/>
</dbReference>
<feature type="transmembrane region" description="Helical" evidence="6">
    <location>
        <begin position="51"/>
        <end position="71"/>
    </location>
</feature>
<protein>
    <recommendedName>
        <fullName evidence="7">C-type lectin domain-containing protein</fullName>
    </recommendedName>
</protein>